<feature type="chain" id="PRO_5028903035" description="GPI-anchored cell wall organization protein Ecm33" evidence="6">
    <location>
        <begin position="21"/>
        <end position="391"/>
    </location>
</feature>
<keyword evidence="4 6" id="KW-0732">Signal</keyword>
<dbReference type="InterPro" id="IPR036941">
    <property type="entry name" value="Rcpt_L-dom_sf"/>
</dbReference>
<dbReference type="Gene3D" id="3.80.20.20">
    <property type="entry name" value="Receptor L-domain"/>
    <property type="match status" value="2"/>
</dbReference>
<evidence type="ECO:0000256" key="3">
    <source>
        <dbReference type="ARBA" id="ARBA00022525"/>
    </source>
</evidence>
<dbReference type="PANTHER" id="PTHR31018:SF3">
    <property type="entry name" value="RECEPTOR PROTEIN-TYROSINE KINASE"/>
    <property type="match status" value="1"/>
</dbReference>
<dbReference type="GO" id="GO:0005886">
    <property type="term" value="C:plasma membrane"/>
    <property type="evidence" value="ECO:0007669"/>
    <property type="project" value="TreeGrafter"/>
</dbReference>
<evidence type="ECO:0000256" key="6">
    <source>
        <dbReference type="SAM" id="SignalP"/>
    </source>
</evidence>
<name>A0A7C8M9N3_9PLEO</name>
<protein>
    <recommendedName>
        <fullName evidence="9">GPI-anchored cell wall organization protein Ecm33</fullName>
    </recommendedName>
</protein>
<gene>
    <name evidence="7" type="ORF">BDV95DRAFT_570058</name>
</gene>
<evidence type="ECO:0000256" key="1">
    <source>
        <dbReference type="ARBA" id="ARBA00004191"/>
    </source>
</evidence>
<comment type="subcellular location">
    <subcellularLocation>
        <location evidence="1">Secreted</location>
        <location evidence="1">Cell wall</location>
    </subcellularLocation>
</comment>
<dbReference type="EMBL" id="JAADJZ010000009">
    <property type="protein sequence ID" value="KAF2872556.1"/>
    <property type="molecule type" value="Genomic_DNA"/>
</dbReference>
<keyword evidence="3" id="KW-0964">Secreted</keyword>
<evidence type="ECO:0000256" key="2">
    <source>
        <dbReference type="ARBA" id="ARBA00022512"/>
    </source>
</evidence>
<dbReference type="InterPro" id="IPR051648">
    <property type="entry name" value="CWI-Assembly_Regulator"/>
</dbReference>
<dbReference type="Pfam" id="PF12454">
    <property type="entry name" value="Ecm33"/>
    <property type="match status" value="1"/>
</dbReference>
<accession>A0A7C8M9N3</accession>
<dbReference type="GO" id="GO:0031505">
    <property type="term" value="P:fungal-type cell wall organization"/>
    <property type="evidence" value="ECO:0007669"/>
    <property type="project" value="TreeGrafter"/>
</dbReference>
<evidence type="ECO:0000313" key="7">
    <source>
        <dbReference type="EMBL" id="KAF2872556.1"/>
    </source>
</evidence>
<feature type="signal peptide" evidence="6">
    <location>
        <begin position="1"/>
        <end position="20"/>
    </location>
</feature>
<dbReference type="SUPFAM" id="SSF52058">
    <property type="entry name" value="L domain-like"/>
    <property type="match status" value="2"/>
</dbReference>
<evidence type="ECO:0008006" key="9">
    <source>
        <dbReference type="Google" id="ProtNLM"/>
    </source>
</evidence>
<evidence type="ECO:0000313" key="8">
    <source>
        <dbReference type="Proteomes" id="UP000481861"/>
    </source>
</evidence>
<keyword evidence="5" id="KW-0325">Glycoprotein</keyword>
<keyword evidence="8" id="KW-1185">Reference proteome</keyword>
<reference evidence="7 8" key="1">
    <citation type="submission" date="2020-01" db="EMBL/GenBank/DDBJ databases">
        <authorList>
            <consortium name="DOE Joint Genome Institute"/>
            <person name="Haridas S."/>
            <person name="Albert R."/>
            <person name="Binder M."/>
            <person name="Bloem J."/>
            <person name="Labutti K."/>
            <person name="Salamov A."/>
            <person name="Andreopoulos B."/>
            <person name="Baker S.E."/>
            <person name="Barry K."/>
            <person name="Bills G."/>
            <person name="Bluhm B.H."/>
            <person name="Cannon C."/>
            <person name="Castanera R."/>
            <person name="Culley D.E."/>
            <person name="Daum C."/>
            <person name="Ezra D."/>
            <person name="Gonzalez J.B."/>
            <person name="Henrissat B."/>
            <person name="Kuo A."/>
            <person name="Liang C."/>
            <person name="Lipzen A."/>
            <person name="Lutzoni F."/>
            <person name="Magnuson J."/>
            <person name="Mondo S."/>
            <person name="Nolan M."/>
            <person name="Ohm R."/>
            <person name="Pangilinan J."/>
            <person name="Park H.-J.H."/>
            <person name="Ramirez L."/>
            <person name="Alfaro M."/>
            <person name="Sun H."/>
            <person name="Tritt A."/>
            <person name="Yoshinaga Y."/>
            <person name="Zwiers L.-H.L."/>
            <person name="Turgeon B.G."/>
            <person name="Goodwin S.B."/>
            <person name="Spatafora J.W."/>
            <person name="Crous P.W."/>
            <person name="Grigoriev I.V."/>
        </authorList>
    </citation>
    <scope>NUCLEOTIDE SEQUENCE [LARGE SCALE GENOMIC DNA]</scope>
    <source>
        <strain evidence="7 8">CBS 611.86</strain>
    </source>
</reference>
<evidence type="ECO:0000256" key="4">
    <source>
        <dbReference type="ARBA" id="ARBA00022729"/>
    </source>
</evidence>
<dbReference type="GO" id="GO:0009277">
    <property type="term" value="C:fungal-type cell wall"/>
    <property type="evidence" value="ECO:0007669"/>
    <property type="project" value="TreeGrafter"/>
</dbReference>
<dbReference type="Proteomes" id="UP000481861">
    <property type="component" value="Unassembled WGS sequence"/>
</dbReference>
<dbReference type="AlphaFoldDB" id="A0A7C8M9N3"/>
<proteinExistence type="predicted"/>
<evidence type="ECO:0000256" key="5">
    <source>
        <dbReference type="ARBA" id="ARBA00023180"/>
    </source>
</evidence>
<keyword evidence="2" id="KW-0134">Cell wall</keyword>
<organism evidence="7 8">
    <name type="scientific">Massariosphaeria phaeospora</name>
    <dbReference type="NCBI Taxonomy" id="100035"/>
    <lineage>
        <taxon>Eukaryota</taxon>
        <taxon>Fungi</taxon>
        <taxon>Dikarya</taxon>
        <taxon>Ascomycota</taxon>
        <taxon>Pezizomycotina</taxon>
        <taxon>Dothideomycetes</taxon>
        <taxon>Pleosporomycetidae</taxon>
        <taxon>Pleosporales</taxon>
        <taxon>Pleosporales incertae sedis</taxon>
        <taxon>Massariosphaeria</taxon>
    </lineage>
</organism>
<comment type="caution">
    <text evidence="7">The sequence shown here is derived from an EMBL/GenBank/DDBJ whole genome shotgun (WGS) entry which is preliminary data.</text>
</comment>
<dbReference type="GO" id="GO:0009986">
    <property type="term" value="C:cell surface"/>
    <property type="evidence" value="ECO:0007669"/>
    <property type="project" value="TreeGrafter"/>
</dbReference>
<dbReference type="PANTHER" id="PTHR31018">
    <property type="entry name" value="SPORULATION-SPECIFIC PROTEIN-RELATED"/>
    <property type="match status" value="1"/>
</dbReference>
<sequence length="391" mass="41300">MSSFTRFALPLLAAATTVFAQCSDSATRTIENAQDATAIAECQTFSGNLAIATGVAGDIAMNNIQKITGNLVISANTGLKSLGADSLEEIEGEFRLDDIQNLVAANFPKLKTVDSLRLNALPNLQNLGFDAEITKAKSISVENTQLQSLKGINIETTEKILIANNIYLEEIEMQLSDISNALDISNNNLGVNVSFPNLENAFNLTFRNCSSVKVPSLASLNGSLGLYSNGFSEFSAPNLTEIGGALALVSNEQLSNLTFPKLTEVKFNLQIANNTKLDEVNGLPQLKTVGGALDMYGNMSKVETPKLADVKGAFNLQSTGDVTEACNGYKSMKDKKAIKGKYFCEGKVETPGGEGTGSAGKNNDDKEGAASSLNVQNGALALAAMAAVFLI</sequence>
<dbReference type="OrthoDB" id="536881at2759"/>